<dbReference type="AlphaFoldDB" id="A0AB40CCU8"/>
<evidence type="ECO:0000256" key="2">
    <source>
        <dbReference type="SAM" id="SignalP"/>
    </source>
</evidence>
<keyword evidence="2" id="KW-0732">Signal</keyword>
<protein>
    <submittedName>
        <fullName evidence="4">Uncharacterized protein LOC120275252</fullName>
    </submittedName>
</protein>
<gene>
    <name evidence="4" type="primary">LOC120275252</name>
</gene>
<evidence type="ECO:0000313" key="3">
    <source>
        <dbReference type="Proteomes" id="UP001515500"/>
    </source>
</evidence>
<evidence type="ECO:0000256" key="1">
    <source>
        <dbReference type="SAM" id="Phobius"/>
    </source>
</evidence>
<keyword evidence="1" id="KW-1133">Transmembrane helix</keyword>
<dbReference type="RefSeq" id="XP_039137708.1">
    <property type="nucleotide sequence ID" value="XM_039281774.1"/>
</dbReference>
<sequence length="174" mass="19070">MASISILSLLLPLLLLLSAADARPCKTLFISSFYYSFPTTDRPSLQIRASSFTVYRVSRSDLQPTLSRTISFHRPLVSHAAVADEGFPFGSLRERARDIMAVVVGLLFGVGCGALTAAIIYCVWSVVTNRFDFCFSASDDLEEDEVPSPKKMGYVTISAVEPVAPIKEGYEGKY</sequence>
<dbReference type="Proteomes" id="UP001515500">
    <property type="component" value="Chromosome 14"/>
</dbReference>
<name>A0AB40CCU8_DIOCR</name>
<keyword evidence="3" id="KW-1185">Reference proteome</keyword>
<proteinExistence type="predicted"/>
<dbReference type="PANTHER" id="PTHR35107">
    <property type="entry name" value="EXPRESSED PROTEIN"/>
    <property type="match status" value="1"/>
</dbReference>
<accession>A0AB40CCU8</accession>
<feature type="signal peptide" evidence="2">
    <location>
        <begin position="1"/>
        <end position="22"/>
    </location>
</feature>
<feature type="transmembrane region" description="Helical" evidence="1">
    <location>
        <begin position="99"/>
        <end position="124"/>
    </location>
</feature>
<reference evidence="4" key="1">
    <citation type="submission" date="2025-08" db="UniProtKB">
        <authorList>
            <consortium name="RefSeq"/>
        </authorList>
    </citation>
    <scope>IDENTIFICATION</scope>
</reference>
<keyword evidence="1" id="KW-0812">Transmembrane</keyword>
<feature type="chain" id="PRO_5044192871" evidence="2">
    <location>
        <begin position="23"/>
        <end position="174"/>
    </location>
</feature>
<keyword evidence="1" id="KW-0472">Membrane</keyword>
<evidence type="ECO:0000313" key="4">
    <source>
        <dbReference type="RefSeq" id="XP_039137708.1"/>
    </source>
</evidence>
<organism evidence="3 4">
    <name type="scientific">Dioscorea cayennensis subsp. rotundata</name>
    <name type="common">White Guinea yam</name>
    <name type="synonym">Dioscorea rotundata</name>
    <dbReference type="NCBI Taxonomy" id="55577"/>
    <lineage>
        <taxon>Eukaryota</taxon>
        <taxon>Viridiplantae</taxon>
        <taxon>Streptophyta</taxon>
        <taxon>Embryophyta</taxon>
        <taxon>Tracheophyta</taxon>
        <taxon>Spermatophyta</taxon>
        <taxon>Magnoliopsida</taxon>
        <taxon>Liliopsida</taxon>
        <taxon>Dioscoreales</taxon>
        <taxon>Dioscoreaceae</taxon>
        <taxon>Dioscorea</taxon>
    </lineage>
</organism>
<dbReference type="GeneID" id="120275252"/>
<dbReference type="PANTHER" id="PTHR35107:SF2">
    <property type="entry name" value="EXPRESSED PROTEIN"/>
    <property type="match status" value="1"/>
</dbReference>